<proteinExistence type="predicted"/>
<geneLocation type="plasmid" evidence="2 3">
    <name>pAZOPL1</name>
</geneLocation>
<keyword evidence="1" id="KW-0812">Transmembrane</keyword>
<evidence type="ECO:0000256" key="1">
    <source>
        <dbReference type="SAM" id="Phobius"/>
    </source>
</evidence>
<evidence type="ECO:0000313" key="3">
    <source>
        <dbReference type="Proteomes" id="UP000266552"/>
    </source>
</evidence>
<organism evidence="2 3">
    <name type="scientific">Paenibacillus lautus</name>
    <name type="common">Bacillus lautus</name>
    <dbReference type="NCBI Taxonomy" id="1401"/>
    <lineage>
        <taxon>Bacteria</taxon>
        <taxon>Bacillati</taxon>
        <taxon>Bacillota</taxon>
        <taxon>Bacilli</taxon>
        <taxon>Bacillales</taxon>
        <taxon>Paenibacillaceae</taxon>
        <taxon>Paenibacillus</taxon>
    </lineage>
</organism>
<keyword evidence="2" id="KW-0614">Plasmid</keyword>
<sequence>MLIPCFIALMNLIGMFIMWYDKSQAIVGSRRVPEKRIFLIGFLGGAIGIWLGMNLFRHKTKHSLFVAGIPILVVINLFLFVLLALKV</sequence>
<feature type="transmembrane region" description="Helical" evidence="1">
    <location>
        <begin position="37"/>
        <end position="56"/>
    </location>
</feature>
<protein>
    <submittedName>
        <fullName evidence="2">DUF1294 domain-containing protein</fullName>
    </submittedName>
</protein>
<reference evidence="2 3" key="1">
    <citation type="submission" date="2018-09" db="EMBL/GenBank/DDBJ databases">
        <title>Genome Sequence of Paenibacillus lautus Strain E7593-69, Azo Dye-Degrading Bacteria, Isolated from Commercial Tattoo Inks.</title>
        <authorList>
            <person name="Nho S.W."/>
            <person name="Kim S.-J."/>
            <person name="Kweon O."/>
            <person name="Cerniglia C.E."/>
        </authorList>
    </citation>
    <scope>NUCLEOTIDE SEQUENCE [LARGE SCALE GENOMIC DNA]</scope>
    <source>
        <strain evidence="2 3">E7593-69</strain>
        <plasmid evidence="2 3">pAZOPL1</plasmid>
    </source>
</reference>
<keyword evidence="1" id="KW-1133">Transmembrane helix</keyword>
<gene>
    <name evidence="2" type="ORF">D5F53_32360</name>
</gene>
<dbReference type="RefSeq" id="WP_119851384.1">
    <property type="nucleotide sequence ID" value="NZ_CP032413.1"/>
</dbReference>
<dbReference type="Pfam" id="PF06961">
    <property type="entry name" value="DUF1294"/>
    <property type="match status" value="1"/>
</dbReference>
<dbReference type="AlphaFoldDB" id="A0A385TX04"/>
<evidence type="ECO:0000313" key="2">
    <source>
        <dbReference type="EMBL" id="AYB48023.1"/>
    </source>
</evidence>
<keyword evidence="3" id="KW-1185">Reference proteome</keyword>
<dbReference type="KEGG" id="plw:D5F53_32360"/>
<name>A0A385TX04_PAELA</name>
<dbReference type="Proteomes" id="UP000266552">
    <property type="component" value="Plasmid pAZOPL1"/>
</dbReference>
<feature type="transmembrane region" description="Helical" evidence="1">
    <location>
        <begin position="6"/>
        <end position="25"/>
    </location>
</feature>
<feature type="transmembrane region" description="Helical" evidence="1">
    <location>
        <begin position="62"/>
        <end position="85"/>
    </location>
</feature>
<accession>A0A385TX04</accession>
<keyword evidence="1" id="KW-0472">Membrane</keyword>
<dbReference type="EMBL" id="CP032413">
    <property type="protein sequence ID" value="AYB48023.1"/>
    <property type="molecule type" value="Genomic_DNA"/>
</dbReference>
<dbReference type="InterPro" id="IPR010718">
    <property type="entry name" value="DUF1294"/>
</dbReference>